<dbReference type="PANTHER" id="PTHR47035">
    <property type="entry name" value="OS11G0150450 PROTEIN"/>
    <property type="match status" value="1"/>
</dbReference>
<keyword evidence="2" id="KW-0472">Membrane</keyword>
<keyword evidence="1" id="KW-0479">Metal-binding</keyword>
<dbReference type="EMBL" id="BSYO01000023">
    <property type="protein sequence ID" value="GMH21698.1"/>
    <property type="molecule type" value="Genomic_DNA"/>
</dbReference>
<dbReference type="Proteomes" id="UP001279734">
    <property type="component" value="Unassembled WGS sequence"/>
</dbReference>
<dbReference type="InterPro" id="IPR001841">
    <property type="entry name" value="Znf_RING"/>
</dbReference>
<evidence type="ECO:0000256" key="2">
    <source>
        <dbReference type="SAM" id="Phobius"/>
    </source>
</evidence>
<keyword evidence="1" id="KW-0862">Zinc</keyword>
<keyword evidence="5" id="KW-1185">Reference proteome</keyword>
<dbReference type="SMART" id="SM00184">
    <property type="entry name" value="RING"/>
    <property type="match status" value="1"/>
</dbReference>
<dbReference type="SMART" id="SM01197">
    <property type="entry name" value="FANCL_C"/>
    <property type="match status" value="1"/>
</dbReference>
<gene>
    <name evidence="4" type="ORF">Nepgr_023540</name>
</gene>
<dbReference type="Gene3D" id="3.30.40.10">
    <property type="entry name" value="Zinc/RING finger domain, C3HC4 (zinc finger)"/>
    <property type="match status" value="1"/>
</dbReference>
<comment type="caution">
    <text evidence="4">The sequence shown here is derived from an EMBL/GenBank/DDBJ whole genome shotgun (WGS) entry which is preliminary data.</text>
</comment>
<keyword evidence="2" id="KW-0812">Transmembrane</keyword>
<dbReference type="PROSITE" id="PS50089">
    <property type="entry name" value="ZF_RING_2"/>
    <property type="match status" value="1"/>
</dbReference>
<dbReference type="PANTHER" id="PTHR47035:SF4">
    <property type="entry name" value="OS02G0676500 PROTEIN"/>
    <property type="match status" value="1"/>
</dbReference>
<evidence type="ECO:0000256" key="1">
    <source>
        <dbReference type="PROSITE-ProRule" id="PRU00175"/>
    </source>
</evidence>
<dbReference type="Pfam" id="PF13639">
    <property type="entry name" value="zf-RING_2"/>
    <property type="match status" value="1"/>
</dbReference>
<organism evidence="4 5">
    <name type="scientific">Nepenthes gracilis</name>
    <name type="common">Slender pitcher plant</name>
    <dbReference type="NCBI Taxonomy" id="150966"/>
    <lineage>
        <taxon>Eukaryota</taxon>
        <taxon>Viridiplantae</taxon>
        <taxon>Streptophyta</taxon>
        <taxon>Embryophyta</taxon>
        <taxon>Tracheophyta</taxon>
        <taxon>Spermatophyta</taxon>
        <taxon>Magnoliopsida</taxon>
        <taxon>eudicotyledons</taxon>
        <taxon>Gunneridae</taxon>
        <taxon>Pentapetalae</taxon>
        <taxon>Caryophyllales</taxon>
        <taxon>Nepenthaceae</taxon>
        <taxon>Nepenthes</taxon>
    </lineage>
</organism>
<dbReference type="GO" id="GO:0008270">
    <property type="term" value="F:zinc ion binding"/>
    <property type="evidence" value="ECO:0007669"/>
    <property type="project" value="UniProtKB-KW"/>
</dbReference>
<evidence type="ECO:0000259" key="3">
    <source>
        <dbReference type="PROSITE" id="PS50089"/>
    </source>
</evidence>
<evidence type="ECO:0000313" key="4">
    <source>
        <dbReference type="EMBL" id="GMH21698.1"/>
    </source>
</evidence>
<dbReference type="SUPFAM" id="SSF57850">
    <property type="entry name" value="RING/U-box"/>
    <property type="match status" value="1"/>
</dbReference>
<feature type="transmembrane region" description="Helical" evidence="2">
    <location>
        <begin position="6"/>
        <end position="30"/>
    </location>
</feature>
<proteinExistence type="predicted"/>
<dbReference type="FunFam" id="3.30.40.10:FF:000971">
    <property type="entry name" value="Putative RING zinc finger domain superfamily protein"/>
    <property type="match status" value="1"/>
</dbReference>
<dbReference type="CDD" id="cd16461">
    <property type="entry name" value="RING-H2_EL5-like"/>
    <property type="match status" value="1"/>
</dbReference>
<dbReference type="InterPro" id="IPR013083">
    <property type="entry name" value="Znf_RING/FYVE/PHD"/>
</dbReference>
<dbReference type="InterPro" id="IPR053070">
    <property type="entry name" value="RING-type_E3_ubiquitin-ligase"/>
</dbReference>
<evidence type="ECO:0000313" key="5">
    <source>
        <dbReference type="Proteomes" id="UP001279734"/>
    </source>
</evidence>
<keyword evidence="2" id="KW-1133">Transmembrane helix</keyword>
<name>A0AAD3T2A2_NEPGR</name>
<sequence>MLANINLVTTVIGFGLSVTFIVFVCTRLICGRLRFADSRQMFVMEPDLDLEQPEQRANGLEPVVVDAIPTMNFDHNAFTSMQDSQCSICLGEYQEKEVLRIMPKCGHSFHLSCIDVWLSKQSTCPVCRLPLQGSFNAKHIRSSPFGVDLPVDNTEASIHRSNWSLLRGPGNSLGNGSGQEHIESTHRQEHIAGLTSFLSHHHHPPAAIVISNALPPEDSVSSAEQMQVVDGSRGDVQNLKNSVDRTGEDEGFLHLISWASGCSGRHRHRPQSNIDWTSTSFGGFVHGSILLEVS</sequence>
<dbReference type="AlphaFoldDB" id="A0AAD3T2A2"/>
<accession>A0AAD3T2A2</accession>
<feature type="domain" description="RING-type" evidence="3">
    <location>
        <begin position="86"/>
        <end position="128"/>
    </location>
</feature>
<keyword evidence="1" id="KW-0863">Zinc-finger</keyword>
<protein>
    <recommendedName>
        <fullName evidence="3">RING-type domain-containing protein</fullName>
    </recommendedName>
</protein>
<reference evidence="4" key="1">
    <citation type="submission" date="2023-05" db="EMBL/GenBank/DDBJ databases">
        <title>Nepenthes gracilis genome sequencing.</title>
        <authorList>
            <person name="Fukushima K."/>
        </authorList>
    </citation>
    <scope>NUCLEOTIDE SEQUENCE</scope>
    <source>
        <strain evidence="4">SING2019-196</strain>
    </source>
</reference>